<dbReference type="OrthoDB" id="20086at2759"/>
<evidence type="ECO:0000313" key="12">
    <source>
        <dbReference type="EMBL" id="KAF2674972.1"/>
    </source>
</evidence>
<sequence length="255" mass="27671">MLINSPSDSGSPIGDGPGETPVQTTAQDDIWDDVFEAETYYHQHTFSTNLPNSVDEFSINTVSVARQSPSEDADALGVGLGYSDIVSDVPRLRSIHASAGYREGVSESKSQFIQEGFDEGFALGGEIGRAVGWVLGGFDGLVAATSTAVTSVSSPESSIAKEGTPKELSWRDRLIKTQREANEELQIQNVISKDYITQEGLWLYDVNAGSEDIAFEEVAHAHPLVKKWTGILTEMANDTGLDLEAYKRLLEEEPV</sequence>
<dbReference type="InterPro" id="IPR038881">
    <property type="entry name" value="Yae1-like"/>
</dbReference>
<evidence type="ECO:0000256" key="8">
    <source>
        <dbReference type="ARBA" id="ARBA00022490"/>
    </source>
</evidence>
<comment type="subcellular location">
    <subcellularLocation>
        <location evidence="3">Cytoplasm</location>
    </subcellularLocation>
    <subcellularLocation>
        <location evidence="2">Nucleus</location>
    </subcellularLocation>
</comment>
<protein>
    <recommendedName>
        <fullName evidence="7">Protein YAE1</fullName>
    </recommendedName>
    <alternativeName>
        <fullName evidence="6">Protein yae1</fullName>
    </alternativeName>
</protein>
<keyword evidence="8" id="KW-0963">Cytoplasm</keyword>
<keyword evidence="9" id="KW-0539">Nucleus</keyword>
<evidence type="ECO:0000256" key="7">
    <source>
        <dbReference type="ARBA" id="ARBA00018400"/>
    </source>
</evidence>
<feature type="domain" description="Essential protein Yae1 N-terminal" evidence="11">
    <location>
        <begin position="100"/>
        <end position="136"/>
    </location>
</feature>
<feature type="compositionally biased region" description="Low complexity" evidence="10">
    <location>
        <begin position="1"/>
        <end position="14"/>
    </location>
</feature>
<evidence type="ECO:0000256" key="3">
    <source>
        <dbReference type="ARBA" id="ARBA00004496"/>
    </source>
</evidence>
<evidence type="ECO:0000256" key="6">
    <source>
        <dbReference type="ARBA" id="ARBA00017286"/>
    </source>
</evidence>
<evidence type="ECO:0000259" key="11">
    <source>
        <dbReference type="Pfam" id="PF09811"/>
    </source>
</evidence>
<evidence type="ECO:0000256" key="2">
    <source>
        <dbReference type="ARBA" id="ARBA00004123"/>
    </source>
</evidence>
<evidence type="ECO:0000313" key="13">
    <source>
        <dbReference type="Proteomes" id="UP000799302"/>
    </source>
</evidence>
<dbReference type="Pfam" id="PF09811">
    <property type="entry name" value="Yae1_N"/>
    <property type="match status" value="1"/>
</dbReference>
<reference evidence="12" key="1">
    <citation type="journal article" date="2020" name="Stud. Mycol.">
        <title>101 Dothideomycetes genomes: a test case for predicting lifestyles and emergence of pathogens.</title>
        <authorList>
            <person name="Haridas S."/>
            <person name="Albert R."/>
            <person name="Binder M."/>
            <person name="Bloem J."/>
            <person name="Labutti K."/>
            <person name="Salamov A."/>
            <person name="Andreopoulos B."/>
            <person name="Baker S."/>
            <person name="Barry K."/>
            <person name="Bills G."/>
            <person name="Bluhm B."/>
            <person name="Cannon C."/>
            <person name="Castanera R."/>
            <person name="Culley D."/>
            <person name="Daum C."/>
            <person name="Ezra D."/>
            <person name="Gonzalez J."/>
            <person name="Henrissat B."/>
            <person name="Kuo A."/>
            <person name="Liang C."/>
            <person name="Lipzen A."/>
            <person name="Lutzoni F."/>
            <person name="Magnuson J."/>
            <person name="Mondo S."/>
            <person name="Nolan M."/>
            <person name="Ohm R."/>
            <person name="Pangilinan J."/>
            <person name="Park H.-J."/>
            <person name="Ramirez L."/>
            <person name="Alfaro M."/>
            <person name="Sun H."/>
            <person name="Tritt A."/>
            <person name="Yoshinaga Y."/>
            <person name="Zwiers L.-H."/>
            <person name="Turgeon B."/>
            <person name="Goodwin S."/>
            <person name="Spatafora J."/>
            <person name="Crous P."/>
            <person name="Grigoriev I."/>
        </authorList>
    </citation>
    <scope>NUCLEOTIDE SEQUENCE</scope>
    <source>
        <strain evidence="12">CBS 115976</strain>
    </source>
</reference>
<evidence type="ECO:0000256" key="4">
    <source>
        <dbReference type="ARBA" id="ARBA00007096"/>
    </source>
</evidence>
<evidence type="ECO:0000256" key="1">
    <source>
        <dbReference type="ARBA" id="ARBA00003836"/>
    </source>
</evidence>
<name>A0A6A6URV1_9PEZI</name>
<dbReference type="AlphaFoldDB" id="A0A6A6URV1"/>
<comment type="subunit">
    <text evidence="5">May form a complex with LTO1.</text>
</comment>
<evidence type="ECO:0000256" key="10">
    <source>
        <dbReference type="SAM" id="MobiDB-lite"/>
    </source>
</evidence>
<dbReference type="Proteomes" id="UP000799302">
    <property type="component" value="Unassembled WGS sequence"/>
</dbReference>
<keyword evidence="13" id="KW-1185">Reference proteome</keyword>
<dbReference type="PANTHER" id="PTHR18829">
    <property type="entry name" value="PROTEIN YAE1 HOMOLOG"/>
    <property type="match status" value="1"/>
</dbReference>
<proteinExistence type="inferred from homology"/>
<evidence type="ECO:0000256" key="5">
    <source>
        <dbReference type="ARBA" id="ARBA00011427"/>
    </source>
</evidence>
<gene>
    <name evidence="12" type="ORF">BT63DRAFT_25569</name>
</gene>
<dbReference type="GO" id="GO:0005737">
    <property type="term" value="C:cytoplasm"/>
    <property type="evidence" value="ECO:0007669"/>
    <property type="project" value="UniProtKB-SubCell"/>
</dbReference>
<accession>A0A6A6URV1</accession>
<dbReference type="GO" id="GO:0005634">
    <property type="term" value="C:nucleus"/>
    <property type="evidence" value="ECO:0007669"/>
    <property type="project" value="UniProtKB-SubCell"/>
</dbReference>
<organism evidence="12 13">
    <name type="scientific">Microthyrium microscopicum</name>
    <dbReference type="NCBI Taxonomy" id="703497"/>
    <lineage>
        <taxon>Eukaryota</taxon>
        <taxon>Fungi</taxon>
        <taxon>Dikarya</taxon>
        <taxon>Ascomycota</taxon>
        <taxon>Pezizomycotina</taxon>
        <taxon>Dothideomycetes</taxon>
        <taxon>Dothideomycetes incertae sedis</taxon>
        <taxon>Microthyriales</taxon>
        <taxon>Microthyriaceae</taxon>
        <taxon>Microthyrium</taxon>
    </lineage>
</organism>
<dbReference type="PANTHER" id="PTHR18829:SF0">
    <property type="entry name" value="PROTEIN YAE1 HOMOLOG"/>
    <property type="match status" value="1"/>
</dbReference>
<comment type="function">
    <text evidence="1">The complex LTO1:YAE1 may function as a target specific adapter that probably recruits apo-RPLI1 to the cytosolic iron-sulfur protein assembly (CIA) complex machinery. May be required for biogenesis of the large ribosomal subunit and initiation of translation.</text>
</comment>
<dbReference type="InterPro" id="IPR019191">
    <property type="entry name" value="Essential_protein_Yae1_N"/>
</dbReference>
<dbReference type="EMBL" id="MU004230">
    <property type="protein sequence ID" value="KAF2674972.1"/>
    <property type="molecule type" value="Genomic_DNA"/>
</dbReference>
<comment type="similarity">
    <text evidence="4">Belongs to the YAE1 family.</text>
</comment>
<feature type="region of interest" description="Disordered" evidence="10">
    <location>
        <begin position="1"/>
        <end position="24"/>
    </location>
</feature>
<evidence type="ECO:0000256" key="9">
    <source>
        <dbReference type="ARBA" id="ARBA00023242"/>
    </source>
</evidence>